<sequence length="130" mass="13830">ECDSTGTDDEFDDTFPMDAGNVFIRLVEGDVFKLTPRDAHDNDNIEGVIILGGNTCEESVKMVDGRDDVSGLSIVPGDACDICVGNVFIRVEDRADVSDVVTLEIAGVCDIKAVCVTTGVTTMSRPRVTG</sequence>
<accession>A0A1E1W7E2</accession>
<name>A0A1E1W7E2_PECGO</name>
<evidence type="ECO:0000313" key="1">
    <source>
        <dbReference type="EMBL" id="JAT82867.1"/>
    </source>
</evidence>
<proteinExistence type="predicted"/>
<organism evidence="1">
    <name type="scientific">Pectinophora gossypiella</name>
    <name type="common">Cotton pink bollworm</name>
    <name type="synonym">Depressaria gossypiella</name>
    <dbReference type="NCBI Taxonomy" id="13191"/>
    <lineage>
        <taxon>Eukaryota</taxon>
        <taxon>Metazoa</taxon>
        <taxon>Ecdysozoa</taxon>
        <taxon>Arthropoda</taxon>
        <taxon>Hexapoda</taxon>
        <taxon>Insecta</taxon>
        <taxon>Pterygota</taxon>
        <taxon>Neoptera</taxon>
        <taxon>Endopterygota</taxon>
        <taxon>Lepidoptera</taxon>
        <taxon>Glossata</taxon>
        <taxon>Ditrysia</taxon>
        <taxon>Gelechioidea</taxon>
        <taxon>Gelechiidae</taxon>
        <taxon>Apatetrinae</taxon>
        <taxon>Pectinophora</taxon>
    </lineage>
</organism>
<protein>
    <submittedName>
        <fullName evidence="1">Uncharacterized protein</fullName>
    </submittedName>
</protein>
<dbReference type="AlphaFoldDB" id="A0A1E1W7E2"/>
<gene>
    <name evidence="1" type="ORF">g.4419</name>
</gene>
<feature type="non-terminal residue" evidence="1">
    <location>
        <position position="1"/>
    </location>
</feature>
<feature type="non-terminal residue" evidence="1">
    <location>
        <position position="130"/>
    </location>
</feature>
<dbReference type="EMBL" id="GDQN01008187">
    <property type="protein sequence ID" value="JAT82867.1"/>
    <property type="molecule type" value="Transcribed_RNA"/>
</dbReference>
<reference evidence="1" key="1">
    <citation type="submission" date="2015-09" db="EMBL/GenBank/DDBJ databases">
        <title>De novo assembly of Pectinophora gossypiella (Pink Bollworm) gut transcriptome.</title>
        <authorList>
            <person name="Tassone E.E."/>
        </authorList>
    </citation>
    <scope>NUCLEOTIDE SEQUENCE</scope>
</reference>